<dbReference type="RefSeq" id="WP_102909119.1">
    <property type="nucleotide sequence ID" value="NZ_POUC01000069.1"/>
</dbReference>
<dbReference type="Pfam" id="PF01381">
    <property type="entry name" value="HTH_3"/>
    <property type="match status" value="1"/>
</dbReference>
<evidence type="ECO:0000259" key="1">
    <source>
        <dbReference type="PROSITE" id="PS50943"/>
    </source>
</evidence>
<evidence type="ECO:0000313" key="2">
    <source>
        <dbReference type="EMBL" id="PNG21876.1"/>
    </source>
</evidence>
<dbReference type="OrthoDB" id="4273543at2"/>
<dbReference type="Gene3D" id="1.10.260.40">
    <property type="entry name" value="lambda repressor-like DNA-binding domains"/>
    <property type="match status" value="1"/>
</dbReference>
<reference evidence="2 3" key="1">
    <citation type="submission" date="2018-01" db="EMBL/GenBank/DDBJ databases">
        <title>Draft genome sequence of Streptomyces sp. 13K301.</title>
        <authorList>
            <person name="Sahin N."/>
            <person name="Saygin H."/>
            <person name="Ay H."/>
        </authorList>
    </citation>
    <scope>NUCLEOTIDE SEQUENCE [LARGE SCALE GENOMIC DNA]</scope>
    <source>
        <strain evidence="2 3">13K301</strain>
    </source>
</reference>
<dbReference type="EMBL" id="POUC01000069">
    <property type="protein sequence ID" value="PNG21876.1"/>
    <property type="molecule type" value="Genomic_DNA"/>
</dbReference>
<accession>A0A2N8TS78</accession>
<dbReference type="InterPro" id="IPR001387">
    <property type="entry name" value="Cro/C1-type_HTH"/>
</dbReference>
<dbReference type="SMART" id="SM00530">
    <property type="entry name" value="HTH_XRE"/>
    <property type="match status" value="1"/>
</dbReference>
<keyword evidence="3" id="KW-1185">Reference proteome</keyword>
<protein>
    <submittedName>
        <fullName evidence="2">Transcriptional regulator</fullName>
    </submittedName>
</protein>
<dbReference type="PROSITE" id="PS50943">
    <property type="entry name" value="HTH_CROC1"/>
    <property type="match status" value="1"/>
</dbReference>
<dbReference type="Proteomes" id="UP000235943">
    <property type="component" value="Unassembled WGS sequence"/>
</dbReference>
<dbReference type="SUPFAM" id="SSF47413">
    <property type="entry name" value="lambda repressor-like DNA-binding domains"/>
    <property type="match status" value="1"/>
</dbReference>
<feature type="domain" description="HTH cro/C1-type" evidence="1">
    <location>
        <begin position="18"/>
        <end position="72"/>
    </location>
</feature>
<sequence length="704" mass="77084">MPESPPPAERGEAFGPWLARQLRRAGMSQADLATQVGKTRAAVSAWINGRAEPREETKARIAEILGTNLAAIVTRTVDVPTGRPVRWHHRPAHADGGREYGNAAAFAFDADLSVLAREATQNSLDERYDDRAPVSVHYTLHELDGPHLDAFLTALRWNELLPHYEAASQGNQKVSRSLRSALEDLSQEHRLRILRIDDYNAAGLTGPEYSDGRFAAVVRRQLDSHKVTGGRAGGSYGLGKATLWATSRFGLVLINSTLSEPHEGRTACRVIGRMDLPWHEVDGEAYAGPAWLGEPDTDPEHEDVSRSWWADDETVRSLQLSRSSGESGTSFLIVGAHDASGDTESLQEMHDKLVRSLADGFWAAMLGGRSAGPLLEARVTTLRNGEVHIPEHQVDPHFHHPALSRALQAYLDGDTVAELTSANQVVRADVPVIITPLKGQGRQRDKGREHLAALLLTPADDNDVQINRVVCMRGNRMTITEQRPRDLPLGTPPFQAVLLAGYATGRDGEDIALAEAFLRASEPPEHDRWDRTEELTTAYQRGALARLKEFRSSIDKTVRLLLGKREITRSEGPSVLRELLKLDTSTGPAGRRAQSFPTVRNIEARIDDRGAWHVTVHLRLPDAADPWVLAPVAKFDVRSGGRPSVDWELLVGSETCRAENGMVIVEPGVRTAVFSGVTDPTTHPVRGGYARLAVDVPKGRGGAV</sequence>
<evidence type="ECO:0000313" key="3">
    <source>
        <dbReference type="Proteomes" id="UP000235943"/>
    </source>
</evidence>
<comment type="caution">
    <text evidence="2">The sequence shown here is derived from an EMBL/GenBank/DDBJ whole genome shotgun (WGS) entry which is preliminary data.</text>
</comment>
<proteinExistence type="predicted"/>
<dbReference type="InterPro" id="IPR010982">
    <property type="entry name" value="Lambda_DNA-bd_dom_sf"/>
</dbReference>
<organism evidence="2 3">
    <name type="scientific">Streptomyces cahuitamycinicus</name>
    <dbReference type="NCBI Taxonomy" id="2070367"/>
    <lineage>
        <taxon>Bacteria</taxon>
        <taxon>Bacillati</taxon>
        <taxon>Actinomycetota</taxon>
        <taxon>Actinomycetes</taxon>
        <taxon>Kitasatosporales</taxon>
        <taxon>Streptomycetaceae</taxon>
        <taxon>Streptomyces</taxon>
    </lineage>
</organism>
<dbReference type="AlphaFoldDB" id="A0A2N8TS78"/>
<gene>
    <name evidence="2" type="ORF">C1J00_12520</name>
</gene>
<name>A0A2N8TS78_9ACTN</name>
<dbReference type="GO" id="GO:0003677">
    <property type="term" value="F:DNA binding"/>
    <property type="evidence" value="ECO:0007669"/>
    <property type="project" value="InterPro"/>
</dbReference>
<dbReference type="CDD" id="cd00093">
    <property type="entry name" value="HTH_XRE"/>
    <property type="match status" value="1"/>
</dbReference>